<evidence type="ECO:0000313" key="2">
    <source>
        <dbReference type="Proteomes" id="UP001066276"/>
    </source>
</evidence>
<gene>
    <name evidence="1" type="ORF">NDU88_007885</name>
</gene>
<organism evidence="1 2">
    <name type="scientific">Pleurodeles waltl</name>
    <name type="common">Iberian ribbed newt</name>
    <dbReference type="NCBI Taxonomy" id="8319"/>
    <lineage>
        <taxon>Eukaryota</taxon>
        <taxon>Metazoa</taxon>
        <taxon>Chordata</taxon>
        <taxon>Craniata</taxon>
        <taxon>Vertebrata</taxon>
        <taxon>Euteleostomi</taxon>
        <taxon>Amphibia</taxon>
        <taxon>Batrachia</taxon>
        <taxon>Caudata</taxon>
        <taxon>Salamandroidea</taxon>
        <taxon>Salamandridae</taxon>
        <taxon>Pleurodelinae</taxon>
        <taxon>Pleurodeles</taxon>
    </lineage>
</organism>
<keyword evidence="2" id="KW-1185">Reference proteome</keyword>
<dbReference type="AlphaFoldDB" id="A0AAV7NUF4"/>
<accession>A0AAV7NUF4</accession>
<comment type="caution">
    <text evidence="1">The sequence shown here is derived from an EMBL/GenBank/DDBJ whole genome shotgun (WGS) entry which is preliminary data.</text>
</comment>
<protein>
    <submittedName>
        <fullName evidence="1">Uncharacterized protein</fullName>
    </submittedName>
</protein>
<proteinExistence type="predicted"/>
<name>A0AAV7NUF4_PLEWA</name>
<evidence type="ECO:0000313" key="1">
    <source>
        <dbReference type="EMBL" id="KAJ1119700.1"/>
    </source>
</evidence>
<sequence>MYPVVRLMSQQLLSGRDAARAEARASPLHGVSGWQLPAALMVPAPPRSCHNAPLLAPPRRRPLAESCAGDPRRLARHYNHGKRGKSKCRAWLLWR</sequence>
<reference evidence="1" key="1">
    <citation type="journal article" date="2022" name="bioRxiv">
        <title>Sequencing and chromosome-scale assembly of the giantPleurodeles waltlgenome.</title>
        <authorList>
            <person name="Brown T."/>
            <person name="Elewa A."/>
            <person name="Iarovenko S."/>
            <person name="Subramanian E."/>
            <person name="Araus A.J."/>
            <person name="Petzold A."/>
            <person name="Susuki M."/>
            <person name="Suzuki K.-i.T."/>
            <person name="Hayashi T."/>
            <person name="Toyoda A."/>
            <person name="Oliveira C."/>
            <person name="Osipova E."/>
            <person name="Leigh N.D."/>
            <person name="Simon A."/>
            <person name="Yun M.H."/>
        </authorList>
    </citation>
    <scope>NUCLEOTIDE SEQUENCE</scope>
    <source>
        <strain evidence="1">20211129_DDA</strain>
        <tissue evidence="1">Liver</tissue>
    </source>
</reference>
<dbReference type="EMBL" id="JANPWB010000012">
    <property type="protein sequence ID" value="KAJ1119700.1"/>
    <property type="molecule type" value="Genomic_DNA"/>
</dbReference>
<dbReference type="Proteomes" id="UP001066276">
    <property type="component" value="Chromosome 8"/>
</dbReference>